<dbReference type="CDD" id="cd11715">
    <property type="entry name" value="THUMP_AdoMetMT"/>
    <property type="match status" value="1"/>
</dbReference>
<dbReference type="GO" id="GO:0003723">
    <property type="term" value="F:RNA binding"/>
    <property type="evidence" value="ECO:0007669"/>
    <property type="project" value="UniProtKB-UniRule"/>
</dbReference>
<dbReference type="AlphaFoldDB" id="A0A9N7U3A6"/>
<evidence type="ECO:0000256" key="3">
    <source>
        <dbReference type="PROSITE-ProRule" id="PRU00529"/>
    </source>
</evidence>
<dbReference type="Pfam" id="PF02926">
    <property type="entry name" value="THUMP"/>
    <property type="match status" value="1"/>
</dbReference>
<feature type="region of interest" description="Disordered" evidence="4">
    <location>
        <begin position="508"/>
        <end position="568"/>
    </location>
</feature>
<dbReference type="PROSITE" id="PS51165">
    <property type="entry name" value="THUMP"/>
    <property type="match status" value="1"/>
</dbReference>
<comment type="caution">
    <text evidence="6">The sequence shown here is derived from an EMBL/GenBank/DDBJ whole genome shotgun (WGS) entry which is preliminary data.</text>
</comment>
<dbReference type="Pfam" id="PF01170">
    <property type="entry name" value="UPF0020"/>
    <property type="match status" value="1"/>
</dbReference>
<feature type="region of interest" description="Disordered" evidence="4">
    <location>
        <begin position="113"/>
        <end position="276"/>
    </location>
</feature>
<dbReference type="SUPFAM" id="SSF53335">
    <property type="entry name" value="S-adenosyl-L-methionine-dependent methyltransferases"/>
    <property type="match status" value="1"/>
</dbReference>
<feature type="compositionally biased region" description="Basic and acidic residues" evidence="4">
    <location>
        <begin position="243"/>
        <end position="270"/>
    </location>
</feature>
<dbReference type="EMBL" id="CADEAL010000707">
    <property type="protein sequence ID" value="CAB1424119.1"/>
    <property type="molecule type" value="Genomic_DNA"/>
</dbReference>
<feature type="compositionally biased region" description="Polar residues" evidence="4">
    <location>
        <begin position="523"/>
        <end position="535"/>
    </location>
</feature>
<dbReference type="SUPFAM" id="SSF143437">
    <property type="entry name" value="THUMP domain-like"/>
    <property type="match status" value="1"/>
</dbReference>
<sequence length="680" mass="74615">MSEPGREGGCVRFFCTAGSGMEPFLTEELRRKLEAEDVTQLSGKVLFSSSVRIHSVVELKAAERLFLLLKHESPLQLSSLSSSAKAAAELKSRLLGDRKQWSSAALTWSRLQGELSQGRGAAANTSSTPRGRRKEEGRGSEEQMEEEKYCDGKSGKREGEQREEERESRGLRGGEEQEEAQTLEKKRKREMSRGNCGVEEQLLEKRIKRKNHEEADEKERQDEDDEEERRMMISSRGSVQSCSRKEKDRAEDGSVENMEHVKPSGEEDQKPAPLSRIRPDITSSVTFRISCKCTGSVSRLFSSQEVSRVMGVGLSRMMNWKVDLKNPQLEVNVYLSDDLCLLGIPLSRLPLAHRSYMKTTGLRSTVAWAMTSLAQIQPGSCVVDPMCGVGTILIEAAQEHKAAWFLGVDIDDRQLQKANENIEFAELRTRIQLLKASSMALPLPSGSVDALICDLPFGRKFGTKTNMAANLPVIVAEMERVLCVGGALVLLLSPQLSFLLKKLLSPKDPTPPPGSEVCPCPPLSSTEQQTVSTQPGVKPSPPQEGDTQTGPQPPPPPSSLKHHTTLRRRPCWSHSGVGLGSSDVAYVSPLGSASPSSSGFVQRARSAPQSPEDTMNSSGDLSRRNPQEDFELIQRIGSGTYGDVYKVRAALRGSMIGHRGGRVGRLRRIHSSSPAGVDTT</sequence>
<keyword evidence="7" id="KW-1185">Reference proteome</keyword>
<accession>A0A9N7U3A6</accession>
<dbReference type="InterPro" id="IPR000241">
    <property type="entry name" value="RlmKL-like_Mtase"/>
</dbReference>
<organism evidence="6 7">
    <name type="scientific">Pleuronectes platessa</name>
    <name type="common">European plaice</name>
    <dbReference type="NCBI Taxonomy" id="8262"/>
    <lineage>
        <taxon>Eukaryota</taxon>
        <taxon>Metazoa</taxon>
        <taxon>Chordata</taxon>
        <taxon>Craniata</taxon>
        <taxon>Vertebrata</taxon>
        <taxon>Euteleostomi</taxon>
        <taxon>Actinopterygii</taxon>
        <taxon>Neopterygii</taxon>
        <taxon>Teleostei</taxon>
        <taxon>Neoteleostei</taxon>
        <taxon>Acanthomorphata</taxon>
        <taxon>Carangaria</taxon>
        <taxon>Pleuronectiformes</taxon>
        <taxon>Pleuronectoidei</taxon>
        <taxon>Pleuronectidae</taxon>
        <taxon>Pleuronectes</taxon>
    </lineage>
</organism>
<feature type="compositionally biased region" description="Basic and acidic residues" evidence="4">
    <location>
        <begin position="211"/>
        <end position="221"/>
    </location>
</feature>
<dbReference type="Proteomes" id="UP001153269">
    <property type="component" value="Unassembled WGS sequence"/>
</dbReference>
<feature type="compositionally biased region" description="Polar residues" evidence="4">
    <location>
        <begin position="607"/>
        <end position="620"/>
    </location>
</feature>
<keyword evidence="2" id="KW-0489">Methyltransferase</keyword>
<dbReference type="FunFam" id="3.40.50.150:FF:000073">
    <property type="entry name" value="THUMP domain containing 3"/>
    <property type="match status" value="1"/>
</dbReference>
<feature type="region of interest" description="Disordered" evidence="4">
    <location>
        <begin position="591"/>
        <end position="626"/>
    </location>
</feature>
<feature type="domain" description="THUMP" evidence="5">
    <location>
        <begin position="226"/>
        <end position="346"/>
    </location>
</feature>
<dbReference type="InterPro" id="IPR004114">
    <property type="entry name" value="THUMP_dom"/>
</dbReference>
<gene>
    <name evidence="6" type="ORF">PLEPLA_LOCUS12040</name>
</gene>
<dbReference type="Gene3D" id="3.40.50.150">
    <property type="entry name" value="Vaccinia Virus protein VP39"/>
    <property type="match status" value="1"/>
</dbReference>
<dbReference type="GO" id="GO:0043527">
    <property type="term" value="C:tRNA methyltransferase complex"/>
    <property type="evidence" value="ECO:0007669"/>
    <property type="project" value="UniProtKB-ARBA"/>
</dbReference>
<dbReference type="GO" id="GO:0016423">
    <property type="term" value="F:tRNA (guanine) methyltransferase activity"/>
    <property type="evidence" value="ECO:0007669"/>
    <property type="project" value="TreeGrafter"/>
</dbReference>
<evidence type="ECO:0000256" key="2">
    <source>
        <dbReference type="ARBA" id="ARBA00022603"/>
    </source>
</evidence>
<dbReference type="CDD" id="cd02440">
    <property type="entry name" value="AdoMet_MTases"/>
    <property type="match status" value="1"/>
</dbReference>
<keyword evidence="2" id="KW-0808">Transferase</keyword>
<reference evidence="6" key="1">
    <citation type="submission" date="2020-03" db="EMBL/GenBank/DDBJ databases">
        <authorList>
            <person name="Weist P."/>
        </authorList>
    </citation>
    <scope>NUCLEOTIDE SEQUENCE</scope>
</reference>
<dbReference type="PANTHER" id="PTHR14911:SF1">
    <property type="entry name" value="THUMP DOMAIN-CONTAINING PROTEIN 2"/>
    <property type="match status" value="1"/>
</dbReference>
<dbReference type="SMART" id="SM00981">
    <property type="entry name" value="THUMP"/>
    <property type="match status" value="1"/>
</dbReference>
<dbReference type="Gene3D" id="3.30.2130.30">
    <property type="match status" value="1"/>
</dbReference>
<name>A0A9N7U3A6_PLEPL</name>
<keyword evidence="3" id="KW-0694">RNA-binding</keyword>
<evidence type="ECO:0000259" key="5">
    <source>
        <dbReference type="PROSITE" id="PS51165"/>
    </source>
</evidence>
<protein>
    <recommendedName>
        <fullName evidence="5">THUMP domain-containing protein</fullName>
    </recommendedName>
</protein>
<comment type="similarity">
    <text evidence="1">Belongs to the methyltransferase superfamily.</text>
</comment>
<dbReference type="Gene3D" id="3.30.200.20">
    <property type="entry name" value="Phosphorylase Kinase, domain 1"/>
    <property type="match status" value="1"/>
</dbReference>
<evidence type="ECO:0000256" key="1">
    <source>
        <dbReference type="ARBA" id="ARBA00008361"/>
    </source>
</evidence>
<evidence type="ECO:0000313" key="7">
    <source>
        <dbReference type="Proteomes" id="UP001153269"/>
    </source>
</evidence>
<dbReference type="GO" id="GO:0030488">
    <property type="term" value="P:tRNA methylation"/>
    <property type="evidence" value="ECO:0007669"/>
    <property type="project" value="TreeGrafter"/>
</dbReference>
<feature type="compositionally biased region" description="Pro residues" evidence="4">
    <location>
        <begin position="508"/>
        <end position="522"/>
    </location>
</feature>
<evidence type="ECO:0000256" key="4">
    <source>
        <dbReference type="SAM" id="MobiDB-lite"/>
    </source>
</evidence>
<proteinExistence type="inferred from homology"/>
<feature type="compositionally biased region" description="Basic and acidic residues" evidence="4">
    <location>
        <begin position="133"/>
        <end position="175"/>
    </location>
</feature>
<evidence type="ECO:0000313" key="6">
    <source>
        <dbReference type="EMBL" id="CAB1424119.1"/>
    </source>
</evidence>
<dbReference type="PANTHER" id="PTHR14911">
    <property type="entry name" value="THUMP DOMAIN-CONTAINING"/>
    <property type="match status" value="1"/>
</dbReference>
<dbReference type="InterPro" id="IPR029063">
    <property type="entry name" value="SAM-dependent_MTases_sf"/>
</dbReference>